<name>A0ABV7VFF5_9PROT</name>
<proteinExistence type="predicted"/>
<dbReference type="Proteomes" id="UP001595711">
    <property type="component" value="Unassembled WGS sequence"/>
</dbReference>
<dbReference type="RefSeq" id="WP_379724311.1">
    <property type="nucleotide sequence ID" value="NZ_JBHRYJ010000001.1"/>
</dbReference>
<evidence type="ECO:0000313" key="1">
    <source>
        <dbReference type="EMBL" id="MFC3675546.1"/>
    </source>
</evidence>
<dbReference type="InterPro" id="IPR038194">
    <property type="entry name" value="DUF3861_sf"/>
</dbReference>
<dbReference type="Gene3D" id="3.10.20.850">
    <property type="entry name" value="Protein of unknown function DUF3861"/>
    <property type="match status" value="1"/>
</dbReference>
<comment type="caution">
    <text evidence="1">The sequence shown here is derived from an EMBL/GenBank/DDBJ whole genome shotgun (WGS) entry which is preliminary data.</text>
</comment>
<organism evidence="1 2">
    <name type="scientific">Ferrovibrio xuzhouensis</name>
    <dbReference type="NCBI Taxonomy" id="1576914"/>
    <lineage>
        <taxon>Bacteria</taxon>
        <taxon>Pseudomonadati</taxon>
        <taxon>Pseudomonadota</taxon>
        <taxon>Alphaproteobacteria</taxon>
        <taxon>Rhodospirillales</taxon>
        <taxon>Rhodospirillaceae</taxon>
        <taxon>Ferrovibrio</taxon>
    </lineage>
</organism>
<sequence length="103" mass="11484">MKKGHRYRITVEHLATPREDGTIRPPLSFEAVNHDDVLGIAERVTAGFRYARDESAALAIGLKLFTEVMLAHRDDPLFADLQPALRDFIGRLKERTRAATAAG</sequence>
<dbReference type="Pfam" id="PF12977">
    <property type="entry name" value="DUF3861"/>
    <property type="match status" value="1"/>
</dbReference>
<reference evidence="2" key="1">
    <citation type="journal article" date="2019" name="Int. J. Syst. Evol. Microbiol.">
        <title>The Global Catalogue of Microorganisms (GCM) 10K type strain sequencing project: providing services to taxonomists for standard genome sequencing and annotation.</title>
        <authorList>
            <consortium name="The Broad Institute Genomics Platform"/>
            <consortium name="The Broad Institute Genome Sequencing Center for Infectious Disease"/>
            <person name="Wu L."/>
            <person name="Ma J."/>
        </authorList>
    </citation>
    <scope>NUCLEOTIDE SEQUENCE [LARGE SCALE GENOMIC DNA]</scope>
    <source>
        <strain evidence="2">KCTC 42182</strain>
    </source>
</reference>
<keyword evidence="2" id="KW-1185">Reference proteome</keyword>
<accession>A0ABV7VFF5</accession>
<evidence type="ECO:0000313" key="2">
    <source>
        <dbReference type="Proteomes" id="UP001595711"/>
    </source>
</evidence>
<dbReference type="InterPro" id="IPR024476">
    <property type="entry name" value="DUF3861"/>
</dbReference>
<gene>
    <name evidence="1" type="ORF">ACFOOQ_08330</name>
</gene>
<dbReference type="EMBL" id="JBHRYJ010000001">
    <property type="protein sequence ID" value="MFC3675546.1"/>
    <property type="molecule type" value="Genomic_DNA"/>
</dbReference>
<protein>
    <submittedName>
        <fullName evidence="1">DUF3861 domain-containing protein</fullName>
    </submittedName>
</protein>